<accession>A0A067SWN8</accession>
<dbReference type="HOGENOM" id="CLU_142977_0_0_1"/>
<proteinExistence type="predicted"/>
<dbReference type="STRING" id="685588.A0A067SWN8"/>
<dbReference type="EMBL" id="KL142394">
    <property type="protein sequence ID" value="KDR71188.1"/>
    <property type="molecule type" value="Genomic_DNA"/>
</dbReference>
<dbReference type="OrthoDB" id="2916406at2759"/>
<protein>
    <submittedName>
        <fullName evidence="1">Uncharacterized protein</fullName>
    </submittedName>
</protein>
<sequence length="155" mass="17669">MPTSRIHILPSRNAQYTAITAQLYGTTSTNPICIPIRTRATKEIRNPIVEEVFGSDNIRAQVHDAEVTVHRGHRIHRFYIFVTNHQDLPLNAAVASLIPGQIWRGNILVMRLGSKVNGVVNLRTGDKQLIRYVLRQFLRYARQGRPLKLPDNLEL</sequence>
<evidence type="ECO:0000313" key="2">
    <source>
        <dbReference type="Proteomes" id="UP000027222"/>
    </source>
</evidence>
<gene>
    <name evidence="1" type="ORF">GALMADRAFT_144249</name>
</gene>
<dbReference type="Proteomes" id="UP000027222">
    <property type="component" value="Unassembled WGS sequence"/>
</dbReference>
<reference evidence="2" key="1">
    <citation type="journal article" date="2014" name="Proc. Natl. Acad. Sci. U.S.A.">
        <title>Extensive sampling of basidiomycete genomes demonstrates inadequacy of the white-rot/brown-rot paradigm for wood decay fungi.</title>
        <authorList>
            <person name="Riley R."/>
            <person name="Salamov A.A."/>
            <person name="Brown D.W."/>
            <person name="Nagy L.G."/>
            <person name="Floudas D."/>
            <person name="Held B.W."/>
            <person name="Levasseur A."/>
            <person name="Lombard V."/>
            <person name="Morin E."/>
            <person name="Otillar R."/>
            <person name="Lindquist E.A."/>
            <person name="Sun H."/>
            <person name="LaButti K.M."/>
            <person name="Schmutz J."/>
            <person name="Jabbour D."/>
            <person name="Luo H."/>
            <person name="Baker S.E."/>
            <person name="Pisabarro A.G."/>
            <person name="Walton J.D."/>
            <person name="Blanchette R.A."/>
            <person name="Henrissat B."/>
            <person name="Martin F."/>
            <person name="Cullen D."/>
            <person name="Hibbett D.S."/>
            <person name="Grigoriev I.V."/>
        </authorList>
    </citation>
    <scope>NUCLEOTIDE SEQUENCE [LARGE SCALE GENOMIC DNA]</scope>
    <source>
        <strain evidence="2">CBS 339.88</strain>
    </source>
</reference>
<dbReference type="AlphaFoldDB" id="A0A067SWN8"/>
<name>A0A067SWN8_GALM3</name>
<evidence type="ECO:0000313" key="1">
    <source>
        <dbReference type="EMBL" id="KDR71188.1"/>
    </source>
</evidence>
<keyword evidence="2" id="KW-1185">Reference proteome</keyword>
<organism evidence="1 2">
    <name type="scientific">Galerina marginata (strain CBS 339.88)</name>
    <dbReference type="NCBI Taxonomy" id="685588"/>
    <lineage>
        <taxon>Eukaryota</taxon>
        <taxon>Fungi</taxon>
        <taxon>Dikarya</taxon>
        <taxon>Basidiomycota</taxon>
        <taxon>Agaricomycotina</taxon>
        <taxon>Agaricomycetes</taxon>
        <taxon>Agaricomycetidae</taxon>
        <taxon>Agaricales</taxon>
        <taxon>Agaricineae</taxon>
        <taxon>Strophariaceae</taxon>
        <taxon>Galerina</taxon>
    </lineage>
</organism>